<reference evidence="9 10" key="1">
    <citation type="submission" date="2018-07" db="EMBL/GenBank/DDBJ databases">
        <title>Complete genome sequence of Flavobacterium arcticum type strain SM1502T.</title>
        <authorList>
            <person name="Li Y."/>
            <person name="Li D.-D."/>
        </authorList>
    </citation>
    <scope>NUCLEOTIDE SEQUENCE [LARGE SCALE GENOMIC DNA]</scope>
    <source>
        <strain evidence="9 10">SM1502</strain>
    </source>
</reference>
<dbReference type="KEGG" id="fat:DVK85_03090"/>
<evidence type="ECO:0000313" key="9">
    <source>
        <dbReference type="EMBL" id="AXG73264.1"/>
    </source>
</evidence>
<dbReference type="EMBL" id="CP031188">
    <property type="protein sequence ID" value="AXG73264.1"/>
    <property type="molecule type" value="Genomic_DNA"/>
</dbReference>
<protein>
    <submittedName>
        <fullName evidence="9">Exosortase family protein XrtF</fullName>
    </submittedName>
</protein>
<dbReference type="AlphaFoldDB" id="A0A345H9K4"/>
<keyword evidence="5" id="KW-0378">Hydrolase</keyword>
<dbReference type="NCBIfam" id="TIGR04128">
    <property type="entry name" value="exoso_Fjoh_1448"/>
    <property type="match status" value="1"/>
</dbReference>
<feature type="transmembrane region" description="Helical" evidence="8">
    <location>
        <begin position="12"/>
        <end position="31"/>
    </location>
</feature>
<feature type="transmembrane region" description="Helical" evidence="8">
    <location>
        <begin position="153"/>
        <end position="172"/>
    </location>
</feature>
<evidence type="ECO:0000256" key="1">
    <source>
        <dbReference type="ARBA" id="ARBA00004651"/>
    </source>
</evidence>
<evidence type="ECO:0000256" key="6">
    <source>
        <dbReference type="ARBA" id="ARBA00022989"/>
    </source>
</evidence>
<evidence type="ECO:0000313" key="10">
    <source>
        <dbReference type="Proteomes" id="UP000253951"/>
    </source>
</evidence>
<name>A0A345H9K4_9FLAO</name>
<proteinExistence type="predicted"/>
<dbReference type="RefSeq" id="WP_114677025.1">
    <property type="nucleotide sequence ID" value="NZ_CP031188.1"/>
</dbReference>
<evidence type="ECO:0000256" key="2">
    <source>
        <dbReference type="ARBA" id="ARBA00022475"/>
    </source>
</evidence>
<evidence type="ECO:0000256" key="8">
    <source>
        <dbReference type="SAM" id="Phobius"/>
    </source>
</evidence>
<organism evidence="9 10">
    <name type="scientific">Flavobacterium arcticum</name>
    <dbReference type="NCBI Taxonomy" id="1784713"/>
    <lineage>
        <taxon>Bacteria</taxon>
        <taxon>Pseudomonadati</taxon>
        <taxon>Bacteroidota</taxon>
        <taxon>Flavobacteriia</taxon>
        <taxon>Flavobacteriales</taxon>
        <taxon>Flavobacteriaceae</taxon>
        <taxon>Flavobacterium</taxon>
    </lineage>
</organism>
<dbReference type="GO" id="GO:0006508">
    <property type="term" value="P:proteolysis"/>
    <property type="evidence" value="ECO:0007669"/>
    <property type="project" value="UniProtKB-KW"/>
</dbReference>
<dbReference type="OrthoDB" id="678161at2"/>
<keyword evidence="2" id="KW-1003">Cell membrane</keyword>
<feature type="transmembrane region" description="Helical" evidence="8">
    <location>
        <begin position="116"/>
        <end position="141"/>
    </location>
</feature>
<comment type="subcellular location">
    <subcellularLocation>
        <location evidence="1">Cell membrane</location>
        <topology evidence="1">Multi-pass membrane protein</topology>
    </subcellularLocation>
</comment>
<dbReference type="GO" id="GO:0005886">
    <property type="term" value="C:plasma membrane"/>
    <property type="evidence" value="ECO:0007669"/>
    <property type="project" value="UniProtKB-SubCell"/>
</dbReference>
<feature type="transmembrane region" description="Helical" evidence="8">
    <location>
        <begin position="87"/>
        <end position="109"/>
    </location>
</feature>
<dbReference type="InterPro" id="IPR026392">
    <property type="entry name" value="Exo/Archaeosortase_dom"/>
</dbReference>
<keyword evidence="4 8" id="KW-0812">Transmembrane</keyword>
<keyword evidence="7 8" id="KW-0472">Membrane</keyword>
<keyword evidence="3" id="KW-0645">Protease</keyword>
<sequence length="183" mass="20980">MSIWQKNRPFFLFLIKFGVSYLILSVIYSLYLSQYDVDNFETDSMTTLVAEQSKDIVQLTGKEAHITPHLKEASYVFYVNSDSVARIVEGCNAVSVMILFAAFIIAFSTTFKRTSLYIIIGVLIIHVLNVVRIALLGLGFYYYPEYEELMHDILFPLFIYGVVFALWVLWVMKLSGNAKKNKA</sequence>
<keyword evidence="6 8" id="KW-1133">Transmembrane helix</keyword>
<dbReference type="InterPro" id="IPR019127">
    <property type="entry name" value="Exosortase"/>
</dbReference>
<keyword evidence="10" id="KW-1185">Reference proteome</keyword>
<dbReference type="GO" id="GO:0008233">
    <property type="term" value="F:peptidase activity"/>
    <property type="evidence" value="ECO:0007669"/>
    <property type="project" value="UniProtKB-KW"/>
</dbReference>
<dbReference type="InterPro" id="IPR026323">
    <property type="entry name" value="Exosortase-related_prot_XrtF"/>
</dbReference>
<dbReference type="Proteomes" id="UP000253951">
    <property type="component" value="Chromosome"/>
</dbReference>
<dbReference type="Pfam" id="PF09721">
    <property type="entry name" value="Exosortase_EpsH"/>
    <property type="match status" value="1"/>
</dbReference>
<accession>A0A345H9K4</accession>
<evidence type="ECO:0000256" key="3">
    <source>
        <dbReference type="ARBA" id="ARBA00022670"/>
    </source>
</evidence>
<evidence type="ECO:0000256" key="4">
    <source>
        <dbReference type="ARBA" id="ARBA00022692"/>
    </source>
</evidence>
<dbReference type="NCBIfam" id="TIGR04178">
    <property type="entry name" value="exo_archaeo"/>
    <property type="match status" value="1"/>
</dbReference>
<evidence type="ECO:0000256" key="5">
    <source>
        <dbReference type="ARBA" id="ARBA00022801"/>
    </source>
</evidence>
<evidence type="ECO:0000256" key="7">
    <source>
        <dbReference type="ARBA" id="ARBA00023136"/>
    </source>
</evidence>
<gene>
    <name evidence="9" type="primary">xrtF</name>
    <name evidence="9" type="ORF">DVK85_03090</name>
</gene>